<dbReference type="AlphaFoldDB" id="A0AAU9JNU7"/>
<evidence type="ECO:0000313" key="2">
    <source>
        <dbReference type="EMBL" id="CAG9325937.1"/>
    </source>
</evidence>
<dbReference type="EMBL" id="CAJZBQ010000039">
    <property type="protein sequence ID" value="CAG9325937.1"/>
    <property type="molecule type" value="Genomic_DNA"/>
</dbReference>
<feature type="region of interest" description="Disordered" evidence="1">
    <location>
        <begin position="866"/>
        <end position="894"/>
    </location>
</feature>
<evidence type="ECO:0008006" key="4">
    <source>
        <dbReference type="Google" id="ProtNLM"/>
    </source>
</evidence>
<feature type="compositionally biased region" description="Basic residues" evidence="1">
    <location>
        <begin position="876"/>
        <end position="887"/>
    </location>
</feature>
<evidence type="ECO:0000313" key="3">
    <source>
        <dbReference type="Proteomes" id="UP001162131"/>
    </source>
</evidence>
<gene>
    <name evidence="2" type="ORF">BSTOLATCC_MIC39719</name>
</gene>
<organism evidence="2 3">
    <name type="scientific">Blepharisma stoltei</name>
    <dbReference type="NCBI Taxonomy" id="1481888"/>
    <lineage>
        <taxon>Eukaryota</taxon>
        <taxon>Sar</taxon>
        <taxon>Alveolata</taxon>
        <taxon>Ciliophora</taxon>
        <taxon>Postciliodesmatophora</taxon>
        <taxon>Heterotrichea</taxon>
        <taxon>Heterotrichida</taxon>
        <taxon>Blepharismidae</taxon>
        <taxon>Blepharisma</taxon>
    </lineage>
</organism>
<keyword evidence="3" id="KW-1185">Reference proteome</keyword>
<protein>
    <recommendedName>
        <fullName evidence="4">Little elongation complex subunit 2 C-terminal domain-containing protein</fullName>
    </recommendedName>
</protein>
<name>A0AAU9JNU7_9CILI</name>
<dbReference type="Proteomes" id="UP001162131">
    <property type="component" value="Unassembled WGS sequence"/>
</dbReference>
<feature type="region of interest" description="Disordered" evidence="1">
    <location>
        <begin position="733"/>
        <end position="769"/>
    </location>
</feature>
<proteinExistence type="predicted"/>
<comment type="caution">
    <text evidence="2">The sequence shown here is derived from an EMBL/GenBank/DDBJ whole genome shotgun (WGS) entry which is preliminary data.</text>
</comment>
<reference evidence="2" key="1">
    <citation type="submission" date="2021-09" db="EMBL/GenBank/DDBJ databases">
        <authorList>
            <consortium name="AG Swart"/>
            <person name="Singh M."/>
            <person name="Singh A."/>
            <person name="Seah K."/>
            <person name="Emmerich C."/>
        </authorList>
    </citation>
    <scope>NUCLEOTIDE SEQUENCE</scope>
    <source>
        <strain evidence="2">ATCC30299</strain>
    </source>
</reference>
<sequence length="924" mass="107055">MDIAPETSSNLPRTVFLTEANQEIDIPQGLDDHPEYESMLKKQLKSERIMTFTGLDHNGEHDGKNDWRDVYMKNYSELQRLKSLQYREQMNEKYQKEMLLKEQLALKEEIFLKRMHDKAFSKINFTPDDPKYSKSPFFPGFYFFEALLKNVKTTSCRLKINFPQAFYILESQSYWIYTDETTGILMNSQEYTKMQAYEELKHFYYEPLNVAAVLRRKKELIELESNALSQMELHDKLLKNALVSGAMIQRYIKCNNDRPTITRLFYINTTKVTKASHAYCISSSLSSYEKFSQAKVCLCTGILNGFDISLMHGMAIAEYQKYAKNIVTFLQISHSVRIEEIVLDFVKDQSGKIWFLECKGFNLDYNSAITKEIKLKLKSSKSQPLLKEYLEETKDQLLSSIHCRLCLLPFKNSDLSHSLPFKMLLLYKRHIRKQGRKGLKISHIRTLSSDFLSHSVRICKLCYMLILQEYELIEAENKLAEYLNVDVEFEDLSKKLDYKHPPFLPNKVYQWRVLLYFKSLELLSRQMSFRNKTFYIHFKFFDKAFYFKLQNQDSDMVNLSNLHLIYFYASDNNHVRLLSESENLQILVSDDISGNKIIAAGSTKALGLFSCEMGINDSLTQMKSTTLFNKAKAVININFITGLVCDHMMNLKTLPIDIIKYNSVYLPGSSYFSSDALPDSWMEIFEENYKEEDSSKLLNTSAEISGFYTPTIPEKLIYNMPIQTLKKYATLEAKSPKESPKNSPTISKIPIRPLSSKKPPSEKAGATLRSSISARSIISTRPTSSTKVIRTENPLSSPLLVHKRPTTALSVRNNIDLAIHSFEDEPDDRKEALPEDFLFKTVSSYLTQRGFHKRVESCLSQNTQATTKANSQESTKKRKIARKKKTKASSLAIQKPSEDKNELLCDIYAPHEWRAYKKYKTYEK</sequence>
<evidence type="ECO:0000256" key="1">
    <source>
        <dbReference type="SAM" id="MobiDB-lite"/>
    </source>
</evidence>
<accession>A0AAU9JNU7</accession>